<evidence type="ECO:0000256" key="4">
    <source>
        <dbReference type="SAM" id="MobiDB-lite"/>
    </source>
</evidence>
<dbReference type="SMART" id="SM00530">
    <property type="entry name" value="HTH_XRE"/>
    <property type="match status" value="1"/>
</dbReference>
<dbReference type="InterPro" id="IPR013729">
    <property type="entry name" value="MBF1_N"/>
</dbReference>
<dbReference type="AlphaFoldDB" id="A0ABD3PM67"/>
<dbReference type="Proteomes" id="UP001530400">
    <property type="component" value="Unassembled WGS sequence"/>
</dbReference>
<protein>
    <recommendedName>
        <fullName evidence="5">HTH cro/C1-type domain-containing protein</fullName>
    </recommendedName>
</protein>
<dbReference type="InterPro" id="IPR001387">
    <property type="entry name" value="Cro/C1-type_HTH"/>
</dbReference>
<evidence type="ECO:0000256" key="2">
    <source>
        <dbReference type="ARBA" id="ARBA00023125"/>
    </source>
</evidence>
<reference evidence="6 7" key="1">
    <citation type="submission" date="2024-10" db="EMBL/GenBank/DDBJ databases">
        <title>Updated reference genomes for cyclostephanoid diatoms.</title>
        <authorList>
            <person name="Roberts W.R."/>
            <person name="Alverson A.J."/>
        </authorList>
    </citation>
    <scope>NUCLEOTIDE SEQUENCE [LARGE SCALE GENOMIC DNA]</scope>
    <source>
        <strain evidence="6 7">AJA010-31</strain>
    </source>
</reference>
<evidence type="ECO:0000256" key="1">
    <source>
        <dbReference type="ARBA" id="ARBA00023015"/>
    </source>
</evidence>
<sequence length="169" mass="17796">MPNIPQPTGQDWGTVNVGRSSVARPGAVPKTALGVSRAKAMGLVTTERKYGAGGNASAHNASVNARKIEESDELKHNKVDKSLSQAIMQARTAKKMTQKDLATKINEKPQVVGEYESGKAIPNGQIIVKMERALGVKLPRPGKKPVQKASAADGAAKAGVVRGGPPKRR</sequence>
<evidence type="ECO:0000313" key="6">
    <source>
        <dbReference type="EMBL" id="KAL3788401.1"/>
    </source>
</evidence>
<dbReference type="InterPro" id="IPR010982">
    <property type="entry name" value="Lambda_DNA-bd_dom_sf"/>
</dbReference>
<name>A0ABD3PM67_9STRA</name>
<dbReference type="PANTHER" id="PTHR10245">
    <property type="entry name" value="ENDOTHELIAL DIFFERENTIATION-RELATED FACTOR 1 MULTIPROTEIN BRIDGING FACTOR 1"/>
    <property type="match status" value="1"/>
</dbReference>
<feature type="region of interest" description="Disordered" evidence="4">
    <location>
        <begin position="137"/>
        <end position="169"/>
    </location>
</feature>
<keyword evidence="3" id="KW-0804">Transcription</keyword>
<keyword evidence="1" id="KW-0805">Transcription regulation</keyword>
<dbReference type="Pfam" id="PF01381">
    <property type="entry name" value="HTH_3"/>
    <property type="match status" value="1"/>
</dbReference>
<gene>
    <name evidence="6" type="ORF">ACHAWO_008098</name>
</gene>
<evidence type="ECO:0000259" key="5">
    <source>
        <dbReference type="PROSITE" id="PS50943"/>
    </source>
</evidence>
<evidence type="ECO:0000313" key="7">
    <source>
        <dbReference type="Proteomes" id="UP001530400"/>
    </source>
</evidence>
<feature type="compositionally biased region" description="Polar residues" evidence="4">
    <location>
        <begin position="1"/>
        <end position="19"/>
    </location>
</feature>
<dbReference type="GO" id="GO:0003677">
    <property type="term" value="F:DNA binding"/>
    <property type="evidence" value="ECO:0007669"/>
    <property type="project" value="UniProtKB-KW"/>
</dbReference>
<dbReference type="SUPFAM" id="SSF47413">
    <property type="entry name" value="lambda repressor-like DNA-binding domains"/>
    <property type="match status" value="1"/>
</dbReference>
<dbReference type="CDD" id="cd00093">
    <property type="entry name" value="HTH_XRE"/>
    <property type="match status" value="1"/>
</dbReference>
<feature type="region of interest" description="Disordered" evidence="4">
    <location>
        <begin position="1"/>
        <end position="28"/>
    </location>
</feature>
<feature type="compositionally biased region" description="Low complexity" evidence="4">
    <location>
        <begin position="148"/>
        <end position="169"/>
    </location>
</feature>
<feature type="domain" description="HTH cro/C1-type" evidence="5">
    <location>
        <begin position="87"/>
        <end position="141"/>
    </location>
</feature>
<dbReference type="EMBL" id="JALLPJ020000566">
    <property type="protein sequence ID" value="KAL3788401.1"/>
    <property type="molecule type" value="Genomic_DNA"/>
</dbReference>
<dbReference type="Pfam" id="PF08523">
    <property type="entry name" value="MBF1"/>
    <property type="match status" value="1"/>
</dbReference>
<dbReference type="Gene3D" id="1.10.260.40">
    <property type="entry name" value="lambda repressor-like DNA-binding domains"/>
    <property type="match status" value="1"/>
</dbReference>
<keyword evidence="2" id="KW-0238">DNA-binding</keyword>
<evidence type="ECO:0000256" key="3">
    <source>
        <dbReference type="ARBA" id="ARBA00023163"/>
    </source>
</evidence>
<proteinExistence type="predicted"/>
<accession>A0ABD3PM67</accession>
<organism evidence="6 7">
    <name type="scientific">Cyclotella atomus</name>
    <dbReference type="NCBI Taxonomy" id="382360"/>
    <lineage>
        <taxon>Eukaryota</taxon>
        <taxon>Sar</taxon>
        <taxon>Stramenopiles</taxon>
        <taxon>Ochrophyta</taxon>
        <taxon>Bacillariophyta</taxon>
        <taxon>Coscinodiscophyceae</taxon>
        <taxon>Thalassiosirophycidae</taxon>
        <taxon>Stephanodiscales</taxon>
        <taxon>Stephanodiscaceae</taxon>
        <taxon>Cyclotella</taxon>
    </lineage>
</organism>
<comment type="caution">
    <text evidence="6">The sequence shown here is derived from an EMBL/GenBank/DDBJ whole genome shotgun (WGS) entry which is preliminary data.</text>
</comment>
<dbReference type="FunFam" id="1.10.260.40:FF:000018">
    <property type="entry name" value="Multiprotein bridging factor 1"/>
    <property type="match status" value="1"/>
</dbReference>
<keyword evidence="7" id="KW-1185">Reference proteome</keyword>
<dbReference type="PANTHER" id="PTHR10245:SF15">
    <property type="entry name" value="ENDOTHELIAL DIFFERENTIATION-RELATED FACTOR 1"/>
    <property type="match status" value="1"/>
</dbReference>
<dbReference type="PROSITE" id="PS50943">
    <property type="entry name" value="HTH_CROC1"/>
    <property type="match status" value="1"/>
</dbReference>